<dbReference type="InterPro" id="IPR007599">
    <property type="entry name" value="DER1"/>
</dbReference>
<comment type="function">
    <text evidence="7">May be involved in the degradation of misfolded endoplasmic reticulum (ER) luminal proteins.</text>
</comment>
<keyword evidence="6 7" id="KW-0472">Membrane</keyword>
<proteinExistence type="inferred from homology"/>
<evidence type="ECO:0000256" key="8">
    <source>
        <dbReference type="SAM" id="MobiDB-lite"/>
    </source>
</evidence>
<feature type="transmembrane region" description="Helical" evidence="7">
    <location>
        <begin position="57"/>
        <end position="78"/>
    </location>
</feature>
<evidence type="ECO:0000256" key="7">
    <source>
        <dbReference type="RuleBase" id="RU363059"/>
    </source>
</evidence>
<accession>A0AAD4QP31</accession>
<evidence type="ECO:0000256" key="6">
    <source>
        <dbReference type="ARBA" id="ARBA00023136"/>
    </source>
</evidence>
<keyword evidence="4 7" id="KW-0256">Endoplasmic reticulum</keyword>
<dbReference type="AlphaFoldDB" id="A0AAD4QP31"/>
<dbReference type="InterPro" id="IPR035952">
    <property type="entry name" value="Rhomboid-like_sf"/>
</dbReference>
<comment type="similarity">
    <text evidence="2 7">Belongs to the derlin family.</text>
</comment>
<dbReference type="PANTHER" id="PTHR11009">
    <property type="entry name" value="DER1-LIKE PROTEIN, DERLIN"/>
    <property type="match status" value="1"/>
</dbReference>
<evidence type="ECO:0000256" key="2">
    <source>
        <dbReference type="ARBA" id="ARBA00008917"/>
    </source>
</evidence>
<dbReference type="SUPFAM" id="SSF144091">
    <property type="entry name" value="Rhomboid-like"/>
    <property type="match status" value="1"/>
</dbReference>
<dbReference type="Pfam" id="PF04511">
    <property type="entry name" value="DER1"/>
    <property type="match status" value="1"/>
</dbReference>
<reference evidence="9" key="1">
    <citation type="journal article" date="2022" name="New Phytol.">
        <title>Evolutionary transition to the ectomycorrhizal habit in the genomes of a hyperdiverse lineage of mushroom-forming fungi.</title>
        <authorList>
            <person name="Looney B."/>
            <person name="Miyauchi S."/>
            <person name="Morin E."/>
            <person name="Drula E."/>
            <person name="Courty P.E."/>
            <person name="Kohler A."/>
            <person name="Kuo A."/>
            <person name="LaButti K."/>
            <person name="Pangilinan J."/>
            <person name="Lipzen A."/>
            <person name="Riley R."/>
            <person name="Andreopoulos W."/>
            <person name="He G."/>
            <person name="Johnson J."/>
            <person name="Nolan M."/>
            <person name="Tritt A."/>
            <person name="Barry K.W."/>
            <person name="Grigoriev I.V."/>
            <person name="Nagy L.G."/>
            <person name="Hibbett D."/>
            <person name="Henrissat B."/>
            <person name="Matheny P.B."/>
            <person name="Labbe J."/>
            <person name="Martin F.M."/>
        </authorList>
    </citation>
    <scope>NUCLEOTIDE SEQUENCE</scope>
    <source>
        <strain evidence="9">BPL690</strain>
    </source>
</reference>
<dbReference type="EMBL" id="WTXG01000006">
    <property type="protein sequence ID" value="KAI0305202.1"/>
    <property type="molecule type" value="Genomic_DNA"/>
</dbReference>
<organism evidence="9 10">
    <name type="scientific">Multifurca ochricompacta</name>
    <dbReference type="NCBI Taxonomy" id="376703"/>
    <lineage>
        <taxon>Eukaryota</taxon>
        <taxon>Fungi</taxon>
        <taxon>Dikarya</taxon>
        <taxon>Basidiomycota</taxon>
        <taxon>Agaricomycotina</taxon>
        <taxon>Agaricomycetes</taxon>
        <taxon>Russulales</taxon>
        <taxon>Russulaceae</taxon>
        <taxon>Multifurca</taxon>
    </lineage>
</organism>
<feature type="transmembrane region" description="Helical" evidence="7">
    <location>
        <begin position="98"/>
        <end position="118"/>
    </location>
</feature>
<feature type="transmembrane region" description="Helical" evidence="7">
    <location>
        <begin position="16"/>
        <end position="36"/>
    </location>
</feature>
<evidence type="ECO:0000256" key="5">
    <source>
        <dbReference type="ARBA" id="ARBA00022989"/>
    </source>
</evidence>
<gene>
    <name evidence="9" type="ORF">B0F90DRAFT_1809010</name>
</gene>
<evidence type="ECO:0000256" key="1">
    <source>
        <dbReference type="ARBA" id="ARBA00004477"/>
    </source>
</evidence>
<comment type="caution">
    <text evidence="7">Lacks conserved residue(s) required for the propagation of feature annotation.</text>
</comment>
<keyword evidence="10" id="KW-1185">Reference proteome</keyword>
<name>A0AAD4QP31_9AGAM</name>
<dbReference type="Proteomes" id="UP001203297">
    <property type="component" value="Unassembled WGS sequence"/>
</dbReference>
<comment type="subcellular location">
    <subcellularLocation>
        <location evidence="1 7">Endoplasmic reticulum membrane</location>
        <topology evidence="1 7">Multi-pass membrane protein</topology>
    </subcellularLocation>
</comment>
<evidence type="ECO:0000313" key="9">
    <source>
        <dbReference type="EMBL" id="KAI0305202.1"/>
    </source>
</evidence>
<comment type="caution">
    <text evidence="9">The sequence shown here is derived from an EMBL/GenBank/DDBJ whole genome shotgun (WGS) entry which is preliminary data.</text>
</comment>
<keyword evidence="3 7" id="KW-0812">Transmembrane</keyword>
<dbReference type="GO" id="GO:0006950">
    <property type="term" value="P:response to stress"/>
    <property type="evidence" value="ECO:0007669"/>
    <property type="project" value="UniProtKB-ARBA"/>
</dbReference>
<evidence type="ECO:0000313" key="10">
    <source>
        <dbReference type="Proteomes" id="UP001203297"/>
    </source>
</evidence>
<sequence length="238" mass="25995">MSYTGFWDELRKIPPVTRFLCGSSLAVSVPVMMKLLDPVHVIFLRVLVTQRLEIWRVWSSFFFGGTGLNYVFEIIMLYRSSNTLELERYPRRSPDYAWQLTLAAGAILALNLPLGSFVHSRALTSSLMGLITIPAKYLPHALIGMDLIMGGPKAAAVSVTGAVVGHLWWLVVYGEDGRGLSGLGGLGRAPSWVRALISDGPNVAGTGVHVIPPRQQRQPSARTTGYDWGSSGQRLGSE</sequence>
<feature type="region of interest" description="Disordered" evidence="8">
    <location>
        <begin position="207"/>
        <end position="238"/>
    </location>
</feature>
<evidence type="ECO:0000256" key="4">
    <source>
        <dbReference type="ARBA" id="ARBA00022824"/>
    </source>
</evidence>
<keyword evidence="5 7" id="KW-1133">Transmembrane helix</keyword>
<protein>
    <recommendedName>
        <fullName evidence="7">Derlin</fullName>
    </recommendedName>
</protein>
<evidence type="ECO:0000256" key="3">
    <source>
        <dbReference type="ARBA" id="ARBA00022692"/>
    </source>
</evidence>
<dbReference type="GO" id="GO:0005789">
    <property type="term" value="C:endoplasmic reticulum membrane"/>
    <property type="evidence" value="ECO:0007669"/>
    <property type="project" value="UniProtKB-SubCell"/>
</dbReference>